<name>A0A919WEX7_9BACI</name>
<protein>
    <submittedName>
        <fullName evidence="1">Uncharacterized protein</fullName>
    </submittedName>
</protein>
<dbReference type="AlphaFoldDB" id="A0A919WEX7"/>
<proteinExistence type="predicted"/>
<dbReference type="EMBL" id="BORC01000001">
    <property type="protein sequence ID" value="GIN60494.1"/>
    <property type="molecule type" value="Genomic_DNA"/>
</dbReference>
<dbReference type="RefSeq" id="WP_095306790.1">
    <property type="nucleotide sequence ID" value="NZ_BORC01000001.1"/>
</dbReference>
<keyword evidence="2" id="KW-1185">Reference proteome</keyword>
<accession>A0A919WEX7</accession>
<dbReference type="Proteomes" id="UP000682111">
    <property type="component" value="Unassembled WGS sequence"/>
</dbReference>
<evidence type="ECO:0000313" key="1">
    <source>
        <dbReference type="EMBL" id="GIN60494.1"/>
    </source>
</evidence>
<evidence type="ECO:0000313" key="2">
    <source>
        <dbReference type="Proteomes" id="UP000682111"/>
    </source>
</evidence>
<gene>
    <name evidence="1" type="ORF">J27TS8_04870</name>
</gene>
<reference evidence="1" key="1">
    <citation type="submission" date="2021-03" db="EMBL/GenBank/DDBJ databases">
        <title>Antimicrobial resistance genes in bacteria isolated from Japanese honey, and their potential for conferring macrolide and lincosamide resistance in the American foulbrood pathogen Paenibacillus larvae.</title>
        <authorList>
            <person name="Okamoto M."/>
            <person name="Kumagai M."/>
            <person name="Kanamori H."/>
            <person name="Takamatsu D."/>
        </authorList>
    </citation>
    <scope>NUCLEOTIDE SEQUENCE</scope>
    <source>
        <strain evidence="1">J27TS8</strain>
    </source>
</reference>
<organism evidence="1 2">
    <name type="scientific">Robertmurraya siralis</name>
    <dbReference type="NCBI Taxonomy" id="77777"/>
    <lineage>
        <taxon>Bacteria</taxon>
        <taxon>Bacillati</taxon>
        <taxon>Bacillota</taxon>
        <taxon>Bacilli</taxon>
        <taxon>Bacillales</taxon>
        <taxon>Bacillaceae</taxon>
        <taxon>Robertmurraya</taxon>
    </lineage>
</organism>
<comment type="caution">
    <text evidence="1">The sequence shown here is derived from an EMBL/GenBank/DDBJ whole genome shotgun (WGS) entry which is preliminary data.</text>
</comment>
<sequence length="81" mass="9094">METATLRCPKCHKGFEVLADEQFDHGCPYCGFSQESEAKTMILDVYVCPADHEFAVKDGEEPTLCPFCGTKEIEYSHSVNE</sequence>